<evidence type="ECO:0000313" key="12">
    <source>
        <dbReference type="EnsemblMetazoa" id="KAF7496101.1"/>
    </source>
</evidence>
<sequence length="639" mass="72976">MQHQLTMVEQTNAIEQLSPTSFSSSVSSDLSVINVKSISLSSETNTTPTASSSMPLIHNHSILAEQSSIGSIHPYNYHYATYVEQQQQQQHSSDENLPDQHEHRICYNCRTTHTPLWRRFGPNQFLCNACGLYQRVNGQHRPLVRNIRRLSTTNKRVGLICANCGTKATSMWRRNSSGDSVCNACGLYFRLNGINRPPAMRKETIRTRRRRNVKSNLMQPSTMRYFVEPNSLNIHDHMSSGSNSLPIRSISTIPETKPHTSITSVWTSDSSKASTSNQINESVSLGQQILPNELSPQSFHHQNLNSLHEYQIQSTRSNVSNGYILKTDFFGQNQSQYQSIINQSSNAFLSAYLQHQQVQKNDMATIRSDNQGLSISNQKISETNEYSSGFEQSDLKSYSDPMMSMNARSNSSNYLHLEPLSQRSLTNQHSINYPHQSNLFNYNDLNNQYGQCSISVKQHHIPTQILNPNNPYQERKTQMNSFNQPLPSMNVYQNSPQTYQSGLPLYANYPNDTSYHRWQWQSSLRQDYFNPEICTPEQSNENVLSNNRLNDFTKRYEKNQNDPSSELNRSFSDPAPLINEEADNSKQTDQLSVSNEDEQSLVKEEIDDIEKMESKTESDSSISSNRSHHHLNPFSITEN</sequence>
<dbReference type="GO" id="GO:0008270">
    <property type="term" value="F:zinc ion binding"/>
    <property type="evidence" value="ECO:0007669"/>
    <property type="project" value="UniProtKB-KW"/>
</dbReference>
<dbReference type="SMART" id="SM00401">
    <property type="entry name" value="ZnF_GATA"/>
    <property type="match status" value="2"/>
</dbReference>
<reference evidence="12" key="3">
    <citation type="submission" date="2022-06" db="UniProtKB">
        <authorList>
            <consortium name="EnsemblMetazoa"/>
        </authorList>
    </citation>
    <scope>IDENTIFICATION</scope>
</reference>
<feature type="region of interest" description="Disordered" evidence="9">
    <location>
        <begin position="557"/>
        <end position="639"/>
    </location>
</feature>
<dbReference type="InterPro" id="IPR013088">
    <property type="entry name" value="Znf_NHR/GATA"/>
</dbReference>
<dbReference type="SUPFAM" id="SSF57716">
    <property type="entry name" value="Glucocorticoid receptor-like (DNA-binding domain)"/>
    <property type="match status" value="2"/>
</dbReference>
<evidence type="ECO:0000256" key="8">
    <source>
        <dbReference type="PROSITE-ProRule" id="PRU00094"/>
    </source>
</evidence>
<keyword evidence="3 8" id="KW-0863">Zinc-finger</keyword>
<dbReference type="EMBL" id="WVUK01000038">
    <property type="protein sequence ID" value="KAF7496101.1"/>
    <property type="molecule type" value="Genomic_DNA"/>
</dbReference>
<proteinExistence type="predicted"/>
<evidence type="ECO:0000313" key="13">
    <source>
        <dbReference type="Proteomes" id="UP000070412"/>
    </source>
</evidence>
<dbReference type="PANTHER" id="PTHR10071:SF281">
    <property type="entry name" value="BOX A-BINDING FACTOR-RELATED"/>
    <property type="match status" value="1"/>
</dbReference>
<protein>
    <submittedName>
        <fullName evidence="11">GATA-binding factor A</fullName>
    </submittedName>
</protein>
<evidence type="ECO:0000256" key="7">
    <source>
        <dbReference type="ARBA" id="ARBA00023242"/>
    </source>
</evidence>
<feature type="domain" description="GATA-type" evidence="10">
    <location>
        <begin position="100"/>
        <end position="156"/>
    </location>
</feature>
<evidence type="ECO:0000256" key="5">
    <source>
        <dbReference type="ARBA" id="ARBA00023015"/>
    </source>
</evidence>
<evidence type="ECO:0000256" key="9">
    <source>
        <dbReference type="SAM" id="MobiDB-lite"/>
    </source>
</evidence>
<feature type="domain" description="GATA-type" evidence="10">
    <location>
        <begin position="155"/>
        <end position="208"/>
    </location>
</feature>
<dbReference type="PRINTS" id="PR00619">
    <property type="entry name" value="GATAZNFINGER"/>
</dbReference>
<accession>A0A834RHS5</accession>
<evidence type="ECO:0000259" key="10">
    <source>
        <dbReference type="PROSITE" id="PS50114"/>
    </source>
</evidence>
<keyword evidence="13" id="KW-1185">Reference proteome</keyword>
<gene>
    <name evidence="11" type="primary">SSS_568g</name>
    <name evidence="11" type="ORF">SSS_568</name>
</gene>
<dbReference type="Pfam" id="PF00320">
    <property type="entry name" value="GATA"/>
    <property type="match status" value="2"/>
</dbReference>
<name>A0A834RHS5_SARSC</name>
<reference evidence="13" key="1">
    <citation type="journal article" date="2020" name="PLoS Negl. Trop. Dis.">
        <title>High-quality nuclear genome for Sarcoptes scabiei-A critical resource for a neglected parasite.</title>
        <authorList>
            <person name="Korhonen P.K."/>
            <person name="Gasser R.B."/>
            <person name="Ma G."/>
            <person name="Wang T."/>
            <person name="Stroehlein A.J."/>
            <person name="Young N.D."/>
            <person name="Ang C.S."/>
            <person name="Fernando D.D."/>
            <person name="Lu H.C."/>
            <person name="Taylor S."/>
            <person name="Reynolds S.L."/>
            <person name="Mofiz E."/>
            <person name="Najaraj S.H."/>
            <person name="Gowda H."/>
            <person name="Madugundu A."/>
            <person name="Renuse S."/>
            <person name="Holt D."/>
            <person name="Pandey A."/>
            <person name="Papenfuss A.T."/>
            <person name="Fischer K."/>
        </authorList>
    </citation>
    <scope>NUCLEOTIDE SEQUENCE [LARGE SCALE GENOMIC DNA]</scope>
</reference>
<dbReference type="GO" id="GO:0005634">
    <property type="term" value="C:nucleus"/>
    <property type="evidence" value="ECO:0007669"/>
    <property type="project" value="UniProtKB-SubCell"/>
</dbReference>
<dbReference type="PANTHER" id="PTHR10071">
    <property type="entry name" value="TRANSCRIPTION FACTOR GATA FAMILY MEMBER"/>
    <property type="match status" value="1"/>
</dbReference>
<evidence type="ECO:0000313" key="11">
    <source>
        <dbReference type="EMBL" id="KAF7496101.1"/>
    </source>
</evidence>
<evidence type="ECO:0000256" key="3">
    <source>
        <dbReference type="ARBA" id="ARBA00022771"/>
    </source>
</evidence>
<dbReference type="EnsemblMetazoa" id="SSS_568s_mrna">
    <property type="protein sequence ID" value="KAF7496101.1"/>
    <property type="gene ID" value="SSS_568"/>
</dbReference>
<dbReference type="InterPro" id="IPR000679">
    <property type="entry name" value="Znf_GATA"/>
</dbReference>
<dbReference type="AlphaFoldDB" id="A0A834RHS5"/>
<dbReference type="GO" id="GO:0000981">
    <property type="term" value="F:DNA-binding transcription factor activity, RNA polymerase II-specific"/>
    <property type="evidence" value="ECO:0007669"/>
    <property type="project" value="TreeGrafter"/>
</dbReference>
<evidence type="ECO:0000256" key="4">
    <source>
        <dbReference type="ARBA" id="ARBA00022833"/>
    </source>
</evidence>
<evidence type="ECO:0000256" key="1">
    <source>
        <dbReference type="ARBA" id="ARBA00004123"/>
    </source>
</evidence>
<dbReference type="InterPro" id="IPR039355">
    <property type="entry name" value="Transcription_factor_GATA"/>
</dbReference>
<dbReference type="GO" id="GO:0045165">
    <property type="term" value="P:cell fate commitment"/>
    <property type="evidence" value="ECO:0007669"/>
    <property type="project" value="TreeGrafter"/>
</dbReference>
<dbReference type="Gene3D" id="3.30.50.10">
    <property type="entry name" value="Erythroid Transcription Factor GATA-1, subunit A"/>
    <property type="match status" value="2"/>
</dbReference>
<dbReference type="GO" id="GO:0000978">
    <property type="term" value="F:RNA polymerase II cis-regulatory region sequence-specific DNA binding"/>
    <property type="evidence" value="ECO:0007669"/>
    <property type="project" value="TreeGrafter"/>
</dbReference>
<feature type="compositionally biased region" description="Basic and acidic residues" evidence="9">
    <location>
        <begin position="600"/>
        <end position="618"/>
    </location>
</feature>
<evidence type="ECO:0000256" key="6">
    <source>
        <dbReference type="ARBA" id="ARBA00023163"/>
    </source>
</evidence>
<keyword evidence="5" id="KW-0805">Transcription regulation</keyword>
<dbReference type="GO" id="GO:0045944">
    <property type="term" value="P:positive regulation of transcription by RNA polymerase II"/>
    <property type="evidence" value="ECO:0007669"/>
    <property type="project" value="TreeGrafter"/>
</dbReference>
<dbReference type="OrthoDB" id="6489427at2759"/>
<dbReference type="Proteomes" id="UP000070412">
    <property type="component" value="Unassembled WGS sequence"/>
</dbReference>
<evidence type="ECO:0000256" key="2">
    <source>
        <dbReference type="ARBA" id="ARBA00022723"/>
    </source>
</evidence>
<feature type="compositionally biased region" description="Polar residues" evidence="9">
    <location>
        <begin position="561"/>
        <end position="571"/>
    </location>
</feature>
<dbReference type="GO" id="GO:0000122">
    <property type="term" value="P:negative regulation of transcription by RNA polymerase II"/>
    <property type="evidence" value="ECO:0007669"/>
    <property type="project" value="TreeGrafter"/>
</dbReference>
<reference evidence="11" key="2">
    <citation type="submission" date="2020-01" db="EMBL/GenBank/DDBJ databases">
        <authorList>
            <person name="Korhonen P.K.K."/>
            <person name="Guangxu M.G."/>
            <person name="Wang T.W."/>
            <person name="Stroehlein A.J.S."/>
            <person name="Young N.D."/>
            <person name="Ang C.-S.A."/>
            <person name="Fernando D.W.F."/>
            <person name="Lu H.L."/>
            <person name="Taylor S.T."/>
            <person name="Ehtesham M.E.M."/>
            <person name="Najaraj S.H.N."/>
            <person name="Harsha G.H.G."/>
            <person name="Madugundu A.M."/>
            <person name="Renuse S.R."/>
            <person name="Holt D.H."/>
            <person name="Pandey A.P."/>
            <person name="Papenfuss A.P."/>
            <person name="Gasser R.B.G."/>
            <person name="Fischer K.F."/>
        </authorList>
    </citation>
    <scope>NUCLEOTIDE SEQUENCE</scope>
    <source>
        <strain evidence="11">SSS_KF_BRIS2020</strain>
    </source>
</reference>
<organism evidence="11">
    <name type="scientific">Sarcoptes scabiei</name>
    <name type="common">Itch mite</name>
    <name type="synonym">Acarus scabiei</name>
    <dbReference type="NCBI Taxonomy" id="52283"/>
    <lineage>
        <taxon>Eukaryota</taxon>
        <taxon>Metazoa</taxon>
        <taxon>Ecdysozoa</taxon>
        <taxon>Arthropoda</taxon>
        <taxon>Chelicerata</taxon>
        <taxon>Arachnida</taxon>
        <taxon>Acari</taxon>
        <taxon>Acariformes</taxon>
        <taxon>Sarcoptiformes</taxon>
        <taxon>Astigmata</taxon>
        <taxon>Psoroptidia</taxon>
        <taxon>Sarcoptoidea</taxon>
        <taxon>Sarcoptidae</taxon>
        <taxon>Sarcoptinae</taxon>
        <taxon>Sarcoptes</taxon>
    </lineage>
</organism>
<dbReference type="PROSITE" id="PS00344">
    <property type="entry name" value="GATA_ZN_FINGER_1"/>
    <property type="match status" value="2"/>
</dbReference>
<comment type="subcellular location">
    <subcellularLocation>
        <location evidence="1">Nucleus</location>
    </subcellularLocation>
</comment>
<keyword evidence="6" id="KW-0804">Transcription</keyword>
<keyword evidence="2" id="KW-0479">Metal-binding</keyword>
<keyword evidence="7" id="KW-0539">Nucleus</keyword>
<keyword evidence="4" id="KW-0862">Zinc</keyword>
<dbReference type="PROSITE" id="PS50114">
    <property type="entry name" value="GATA_ZN_FINGER_2"/>
    <property type="match status" value="2"/>
</dbReference>
<feature type="compositionally biased region" description="Polar residues" evidence="9">
    <location>
        <begin position="585"/>
        <end position="594"/>
    </location>
</feature>
<dbReference type="CDD" id="cd00202">
    <property type="entry name" value="ZnF_GATA"/>
    <property type="match status" value="2"/>
</dbReference>